<evidence type="ECO:0000256" key="1">
    <source>
        <dbReference type="ARBA" id="ARBA00009080"/>
    </source>
</evidence>
<evidence type="ECO:0000259" key="6">
    <source>
        <dbReference type="Pfam" id="PF14833"/>
    </source>
</evidence>
<evidence type="ECO:0000259" key="5">
    <source>
        <dbReference type="Pfam" id="PF03446"/>
    </source>
</evidence>
<dbReference type="InterPro" id="IPR008927">
    <property type="entry name" value="6-PGluconate_DH-like_C_sf"/>
</dbReference>
<dbReference type="InterPro" id="IPR013328">
    <property type="entry name" value="6PGD_dom2"/>
</dbReference>
<dbReference type="AlphaFoldDB" id="A0A391P9D7"/>
<dbReference type="FunFam" id="3.40.50.720:FF:000071">
    <property type="entry name" value="2-hydroxy-3-oxopropionate reductase"/>
    <property type="match status" value="1"/>
</dbReference>
<dbReference type="Pfam" id="PF14833">
    <property type="entry name" value="NAD_binding_11"/>
    <property type="match status" value="1"/>
</dbReference>
<reference evidence="8" key="1">
    <citation type="submission" date="2018-09" db="EMBL/GenBank/DDBJ databases">
        <title>Draft Genome Sequence of Mediterraneibacter sp. KCTC 15684.</title>
        <authorList>
            <person name="Kim J.S."/>
            <person name="Han K.I."/>
            <person name="Suh M.K."/>
            <person name="Lee K.C."/>
            <person name="Eom M.K."/>
            <person name="Lee J.H."/>
            <person name="Park S.H."/>
            <person name="Kang S.W."/>
            <person name="Park J.E."/>
            <person name="Oh B.S."/>
            <person name="Yu S.Y."/>
            <person name="Choi S.H."/>
            <person name="Lee D.H."/>
            <person name="Yoon H."/>
            <person name="Kim B."/>
            <person name="Yang S.J."/>
            <person name="Lee J.S."/>
        </authorList>
    </citation>
    <scope>NUCLEOTIDE SEQUENCE [LARGE SCALE GENOMIC DNA]</scope>
    <source>
        <strain evidence="8">KCTC 15684</strain>
    </source>
</reference>
<organism evidence="7 8">
    <name type="scientific">Mediterraneibacter butyricigenes</name>
    <dbReference type="NCBI Taxonomy" id="2316025"/>
    <lineage>
        <taxon>Bacteria</taxon>
        <taxon>Bacillati</taxon>
        <taxon>Bacillota</taxon>
        <taxon>Clostridia</taxon>
        <taxon>Lachnospirales</taxon>
        <taxon>Lachnospiraceae</taxon>
        <taxon>Mediterraneibacter</taxon>
    </lineage>
</organism>
<dbReference type="InterPro" id="IPR036291">
    <property type="entry name" value="NAD(P)-bd_dom_sf"/>
</dbReference>
<dbReference type="NCBIfam" id="NF008592">
    <property type="entry name" value="PRK11559.1"/>
    <property type="match status" value="1"/>
</dbReference>
<dbReference type="Proteomes" id="UP000265643">
    <property type="component" value="Unassembled WGS sequence"/>
</dbReference>
<protein>
    <submittedName>
        <fullName evidence="7">2-hydroxy-3-oxopropionate reductase</fullName>
    </submittedName>
</protein>
<dbReference type="EMBL" id="BHGK01000001">
    <property type="protein sequence ID" value="GCA66193.1"/>
    <property type="molecule type" value="Genomic_DNA"/>
</dbReference>
<comment type="similarity">
    <text evidence="1">Belongs to the HIBADH-related family.</text>
</comment>
<feature type="active site" evidence="4">
    <location>
        <position position="174"/>
    </location>
</feature>
<evidence type="ECO:0000256" key="3">
    <source>
        <dbReference type="ARBA" id="ARBA00023027"/>
    </source>
</evidence>
<evidence type="ECO:0000256" key="2">
    <source>
        <dbReference type="ARBA" id="ARBA00023002"/>
    </source>
</evidence>
<dbReference type="InterPro" id="IPR029154">
    <property type="entry name" value="HIBADH-like_NADP-bd"/>
</dbReference>
<keyword evidence="8" id="KW-1185">Reference proteome</keyword>
<keyword evidence="2" id="KW-0560">Oxidoreductase</keyword>
<feature type="domain" description="6-phosphogluconate dehydrogenase NADP-binding" evidence="5">
    <location>
        <begin position="7"/>
        <end position="165"/>
    </location>
</feature>
<dbReference type="PANTHER" id="PTHR43060">
    <property type="entry name" value="3-HYDROXYISOBUTYRATE DEHYDROGENASE-LIKE 1, MITOCHONDRIAL-RELATED"/>
    <property type="match status" value="1"/>
</dbReference>
<dbReference type="InterPro" id="IPR015815">
    <property type="entry name" value="HIBADH-related"/>
</dbReference>
<proteinExistence type="inferred from homology"/>
<keyword evidence="3" id="KW-0520">NAD</keyword>
<dbReference type="GO" id="GO:0050661">
    <property type="term" value="F:NADP binding"/>
    <property type="evidence" value="ECO:0007669"/>
    <property type="project" value="InterPro"/>
</dbReference>
<dbReference type="Pfam" id="PF03446">
    <property type="entry name" value="NAD_binding_2"/>
    <property type="match status" value="1"/>
</dbReference>
<dbReference type="SUPFAM" id="SSF51735">
    <property type="entry name" value="NAD(P)-binding Rossmann-fold domains"/>
    <property type="match status" value="1"/>
</dbReference>
<dbReference type="InterPro" id="IPR006398">
    <property type="entry name" value="Tartro_sem_red"/>
</dbReference>
<evidence type="ECO:0000313" key="8">
    <source>
        <dbReference type="Proteomes" id="UP000265643"/>
    </source>
</evidence>
<dbReference type="GO" id="GO:0046395">
    <property type="term" value="P:carboxylic acid catabolic process"/>
    <property type="evidence" value="ECO:0007669"/>
    <property type="project" value="UniProtKB-ARBA"/>
</dbReference>
<feature type="domain" description="3-hydroxyisobutyrate dehydrogenase-like NAD-binding" evidence="6">
    <location>
        <begin position="168"/>
        <end position="288"/>
    </location>
</feature>
<evidence type="ECO:0000256" key="4">
    <source>
        <dbReference type="PIRSR" id="PIRSR000103-1"/>
    </source>
</evidence>
<sequence>MSGSKKKIGFIGLGIMGKPMCRNVKKAGYEVVVFNRSKESVRELAAEGAIAAASVAEVASQCEVIITMLPNSPEVREVCLENGIADHAKAGTMVIDMSSIDPVQTKEIGAELAKYGVEMMDAPVSGGEPGAIAGTLSVMVGGTKENFDRYYNLLMTMASSVVYVGELGSGNVAKLANQVIVAINIAAVSEAMTLAVKNGADPKLVYEAIRGGLAGSNVLDAKIGKMLEHEFQPGFRTELHIKDLTNALNAAHVTSTALPLTSQVMEIMQSLKAEGKEKEDHSAILRYYEKISNTSLNSSCFTERP</sequence>
<accession>A0A391P9D7</accession>
<dbReference type="GO" id="GO:0008679">
    <property type="term" value="F:2-hydroxy-3-oxopropionate reductase activity"/>
    <property type="evidence" value="ECO:0007669"/>
    <property type="project" value="InterPro"/>
</dbReference>
<dbReference type="PANTHER" id="PTHR43060:SF3">
    <property type="entry name" value="2-HYDROXY-3-OXOPROPIONATE REDUCTASE"/>
    <property type="match status" value="1"/>
</dbReference>
<name>A0A391P9D7_9FIRM</name>
<dbReference type="InterPro" id="IPR006115">
    <property type="entry name" value="6PGDH_NADP-bd"/>
</dbReference>
<dbReference type="GO" id="GO:0046487">
    <property type="term" value="P:glyoxylate metabolic process"/>
    <property type="evidence" value="ECO:0007669"/>
    <property type="project" value="InterPro"/>
</dbReference>
<comment type="caution">
    <text evidence="7">The sequence shown here is derived from an EMBL/GenBank/DDBJ whole genome shotgun (WGS) entry which is preliminary data.</text>
</comment>
<dbReference type="SUPFAM" id="SSF48179">
    <property type="entry name" value="6-phosphogluconate dehydrogenase C-terminal domain-like"/>
    <property type="match status" value="1"/>
</dbReference>
<dbReference type="NCBIfam" id="TIGR01505">
    <property type="entry name" value="tartro_sem_red"/>
    <property type="match status" value="1"/>
</dbReference>
<dbReference type="PIRSF" id="PIRSF000103">
    <property type="entry name" value="HIBADH"/>
    <property type="match status" value="1"/>
</dbReference>
<dbReference type="Gene3D" id="3.40.50.720">
    <property type="entry name" value="NAD(P)-binding Rossmann-like Domain"/>
    <property type="match status" value="1"/>
</dbReference>
<dbReference type="GO" id="GO:0051287">
    <property type="term" value="F:NAD binding"/>
    <property type="evidence" value="ECO:0007669"/>
    <property type="project" value="InterPro"/>
</dbReference>
<gene>
    <name evidence="7" type="primary">garR</name>
    <name evidence="7" type="ORF">KGMB01110_06290</name>
</gene>
<evidence type="ECO:0000313" key="7">
    <source>
        <dbReference type="EMBL" id="GCA66193.1"/>
    </source>
</evidence>
<dbReference type="Gene3D" id="1.10.1040.10">
    <property type="entry name" value="N-(1-d-carboxylethyl)-l-norvaline Dehydrogenase, domain 2"/>
    <property type="match status" value="1"/>
</dbReference>